<protein>
    <submittedName>
        <fullName evidence="1">Uncharacterized protein</fullName>
    </submittedName>
</protein>
<evidence type="ECO:0000313" key="1">
    <source>
        <dbReference type="EMBL" id="KAI8031770.1"/>
    </source>
</evidence>
<proteinExistence type="predicted"/>
<organism evidence="1 2">
    <name type="scientific">Camellia lanceoleosa</name>
    <dbReference type="NCBI Taxonomy" id="1840588"/>
    <lineage>
        <taxon>Eukaryota</taxon>
        <taxon>Viridiplantae</taxon>
        <taxon>Streptophyta</taxon>
        <taxon>Embryophyta</taxon>
        <taxon>Tracheophyta</taxon>
        <taxon>Spermatophyta</taxon>
        <taxon>Magnoliopsida</taxon>
        <taxon>eudicotyledons</taxon>
        <taxon>Gunneridae</taxon>
        <taxon>Pentapetalae</taxon>
        <taxon>asterids</taxon>
        <taxon>Ericales</taxon>
        <taxon>Theaceae</taxon>
        <taxon>Camellia</taxon>
    </lineage>
</organism>
<dbReference type="Proteomes" id="UP001060215">
    <property type="component" value="Chromosome 1"/>
</dbReference>
<name>A0ACC0J4C2_9ERIC</name>
<evidence type="ECO:0000313" key="2">
    <source>
        <dbReference type="Proteomes" id="UP001060215"/>
    </source>
</evidence>
<accession>A0ACC0J4C2</accession>
<gene>
    <name evidence="1" type="ORF">LOK49_LG01G03839</name>
</gene>
<comment type="caution">
    <text evidence="1">The sequence shown here is derived from an EMBL/GenBank/DDBJ whole genome shotgun (WGS) entry which is preliminary data.</text>
</comment>
<keyword evidence="2" id="KW-1185">Reference proteome</keyword>
<sequence length="79" mass="9231">MSERRNNNLYKRKSRRANPNREKKKNPSPELGRSFVGGRRSLSVGFQLVCLVNIAHPIFWYGDMLKDFNVSSRLRHLEG</sequence>
<dbReference type="EMBL" id="CM045758">
    <property type="protein sequence ID" value="KAI8031770.1"/>
    <property type="molecule type" value="Genomic_DNA"/>
</dbReference>
<reference evidence="1 2" key="1">
    <citation type="journal article" date="2022" name="Plant J.">
        <title>Chromosome-level genome of Camellia lanceoleosa provides a valuable resource for understanding genome evolution and self-incompatibility.</title>
        <authorList>
            <person name="Gong W."/>
            <person name="Xiao S."/>
            <person name="Wang L."/>
            <person name="Liao Z."/>
            <person name="Chang Y."/>
            <person name="Mo W."/>
            <person name="Hu G."/>
            <person name="Li W."/>
            <person name="Zhao G."/>
            <person name="Zhu H."/>
            <person name="Hu X."/>
            <person name="Ji K."/>
            <person name="Xiang X."/>
            <person name="Song Q."/>
            <person name="Yuan D."/>
            <person name="Jin S."/>
            <person name="Zhang L."/>
        </authorList>
    </citation>
    <scope>NUCLEOTIDE SEQUENCE [LARGE SCALE GENOMIC DNA]</scope>
    <source>
        <strain evidence="1">SQ_2022a</strain>
    </source>
</reference>